<comment type="subcellular location">
    <subcellularLocation>
        <location evidence="1">Membrane</location>
        <topology evidence="1">Multi-pass membrane protein</topology>
    </subcellularLocation>
</comment>
<organism evidence="6 7">
    <name type="scientific">Clostridium argentinense CDC 2741</name>
    <dbReference type="NCBI Taxonomy" id="1418104"/>
    <lineage>
        <taxon>Bacteria</taxon>
        <taxon>Bacillati</taxon>
        <taxon>Bacillota</taxon>
        <taxon>Clostridia</taxon>
        <taxon>Eubacteriales</taxon>
        <taxon>Clostridiaceae</taxon>
        <taxon>Clostridium</taxon>
    </lineage>
</organism>
<dbReference type="STRING" id="29341.RSJ17_10195"/>
<evidence type="ECO:0000256" key="4">
    <source>
        <dbReference type="ARBA" id="ARBA00023136"/>
    </source>
</evidence>
<feature type="transmembrane region" description="Helical" evidence="5">
    <location>
        <begin position="212"/>
        <end position="231"/>
    </location>
</feature>
<evidence type="ECO:0000313" key="6">
    <source>
        <dbReference type="EMBL" id="KIE48264.1"/>
    </source>
</evidence>
<evidence type="ECO:0000256" key="3">
    <source>
        <dbReference type="ARBA" id="ARBA00022989"/>
    </source>
</evidence>
<feature type="transmembrane region" description="Helical" evidence="5">
    <location>
        <begin position="27"/>
        <end position="54"/>
    </location>
</feature>
<evidence type="ECO:0000256" key="1">
    <source>
        <dbReference type="ARBA" id="ARBA00004141"/>
    </source>
</evidence>
<name>A0A0C1U6C2_9CLOT</name>
<evidence type="ECO:0000256" key="2">
    <source>
        <dbReference type="ARBA" id="ARBA00022692"/>
    </source>
</evidence>
<dbReference type="Pfam" id="PF02361">
    <property type="entry name" value="CbiQ"/>
    <property type="match status" value="1"/>
</dbReference>
<evidence type="ECO:0000313" key="7">
    <source>
        <dbReference type="Proteomes" id="UP000031366"/>
    </source>
</evidence>
<dbReference type="PANTHER" id="PTHR43723:SF1">
    <property type="entry name" value="COBALT TRANSPORT PROTEIN CBIQ"/>
    <property type="match status" value="1"/>
</dbReference>
<dbReference type="EMBL" id="AYSO01000011">
    <property type="protein sequence ID" value="KIE48264.1"/>
    <property type="molecule type" value="Genomic_DNA"/>
</dbReference>
<dbReference type="GO" id="GO:0006824">
    <property type="term" value="P:cobalt ion transport"/>
    <property type="evidence" value="ECO:0007669"/>
    <property type="project" value="TreeGrafter"/>
</dbReference>
<dbReference type="InterPro" id="IPR052770">
    <property type="entry name" value="Cobalt_transport_CbiQ"/>
</dbReference>
<dbReference type="Proteomes" id="UP000031366">
    <property type="component" value="Unassembled WGS sequence"/>
</dbReference>
<keyword evidence="4 5" id="KW-0472">Membrane</keyword>
<evidence type="ECO:0000256" key="5">
    <source>
        <dbReference type="SAM" id="Phobius"/>
    </source>
</evidence>
<comment type="caution">
    <text evidence="6">The sequence shown here is derived from an EMBL/GenBank/DDBJ whole genome shotgun (WGS) entry which is preliminary data.</text>
</comment>
<dbReference type="InterPro" id="IPR003339">
    <property type="entry name" value="ABC/ECF_trnsptr_transmembrane"/>
</dbReference>
<dbReference type="AlphaFoldDB" id="A0A0C1U6C2"/>
<dbReference type="PANTHER" id="PTHR43723">
    <property type="entry name" value="COBALT TRANSPORT PROTEIN CBIQ"/>
    <property type="match status" value="1"/>
</dbReference>
<feature type="transmembrane region" description="Helical" evidence="5">
    <location>
        <begin position="89"/>
        <end position="109"/>
    </location>
</feature>
<dbReference type="CDD" id="cd16914">
    <property type="entry name" value="EcfT"/>
    <property type="match status" value="1"/>
</dbReference>
<accession>A0A0C1U6C2</accession>
<reference evidence="6 7" key="1">
    <citation type="journal article" date="2015" name="Infect. Genet. Evol.">
        <title>Genomic sequences of six botulinum neurotoxin-producing strains representing three clostridial species illustrate the mobility and diversity of botulinum neurotoxin genes.</title>
        <authorList>
            <person name="Smith T.J."/>
            <person name="Hill K.K."/>
            <person name="Xie G."/>
            <person name="Foley B.T."/>
            <person name="Williamson C.H."/>
            <person name="Foster J.T."/>
            <person name="Johnson S.L."/>
            <person name="Chertkov O."/>
            <person name="Teshima H."/>
            <person name="Gibbons H.S."/>
            <person name="Johnsky L.A."/>
            <person name="Karavis M.A."/>
            <person name="Smith L.A."/>
        </authorList>
    </citation>
    <scope>NUCLEOTIDE SEQUENCE [LARGE SCALE GENOMIC DNA]</scope>
    <source>
        <strain evidence="6 7">CDC 2741</strain>
    </source>
</reference>
<protein>
    <submittedName>
        <fullName evidence="6">Cobalt transport family protein</fullName>
    </submittedName>
</protein>
<keyword evidence="2 5" id="KW-0812">Transmembrane</keyword>
<dbReference type="GO" id="GO:0043190">
    <property type="term" value="C:ATP-binding cassette (ABC) transporter complex"/>
    <property type="evidence" value="ECO:0007669"/>
    <property type="project" value="TreeGrafter"/>
</dbReference>
<gene>
    <name evidence="6" type="ORF">U732_4074</name>
</gene>
<keyword evidence="7" id="KW-1185">Reference proteome</keyword>
<sequence>MLKNIIAYSKISSQIHRHPFEKLCLCIFPIIILGFSNTIIPIILNIIIFILLHIKVNNPINMVSKFSFGAFIFALLSSITFIFTYDLNYILLILLKSFSGGLCIAYLSLTTPLDHILYLFSKSKNLREVCDIAKNMERYILLIDDEARLLYNAIKSRSGFTTFKLKVTNTGKMLGLLFFNTMKRWDEIKEGLNSRCYRGNHYYSSFNFTISFKNYGCILIYNTILIIMILTL</sequence>
<dbReference type="OrthoDB" id="1936150at2"/>
<proteinExistence type="predicted"/>
<dbReference type="RefSeq" id="WP_039630145.1">
    <property type="nucleotide sequence ID" value="NZ_AYSO01000011.1"/>
</dbReference>
<keyword evidence="3 5" id="KW-1133">Transmembrane helix</keyword>
<feature type="transmembrane region" description="Helical" evidence="5">
    <location>
        <begin position="66"/>
        <end position="83"/>
    </location>
</feature>